<dbReference type="Pfam" id="PF13892">
    <property type="entry name" value="DBINO"/>
    <property type="match status" value="1"/>
</dbReference>
<dbReference type="Proteomes" id="UP000031056">
    <property type="component" value="Unassembled WGS sequence"/>
</dbReference>
<keyword evidence="4" id="KW-0547">Nucleotide-binding</keyword>
<dbReference type="SUPFAM" id="SSF52540">
    <property type="entry name" value="P-loop containing nucleoside triphosphate hydrolases"/>
    <property type="match status" value="2"/>
</dbReference>
<dbReference type="PANTHER" id="PTHR45685">
    <property type="entry name" value="HELICASE SRCAP-RELATED"/>
    <property type="match status" value="1"/>
</dbReference>
<gene>
    <name evidence="19" type="ORF">M896_110350</name>
</gene>
<dbReference type="HOGENOM" id="CLU_000315_20_1_1"/>
<evidence type="ECO:0000256" key="10">
    <source>
        <dbReference type="ARBA" id="ARBA00023125"/>
    </source>
</evidence>
<evidence type="ECO:0000256" key="4">
    <source>
        <dbReference type="ARBA" id="ARBA00022741"/>
    </source>
</evidence>
<dbReference type="RefSeq" id="XP_014563047.1">
    <property type="nucleotide sequence ID" value="XM_014707561.1"/>
</dbReference>
<evidence type="ECO:0000256" key="7">
    <source>
        <dbReference type="ARBA" id="ARBA00022806"/>
    </source>
</evidence>
<feature type="domain" description="DBINO" evidence="18">
    <location>
        <begin position="82"/>
        <end position="205"/>
    </location>
</feature>
<dbReference type="InParanoid" id="A0A0B2UJ44"/>
<proteinExistence type="inferred from homology"/>
<organism evidence="19 20">
    <name type="scientific">Ordospora colligata OC4</name>
    <dbReference type="NCBI Taxonomy" id="1354746"/>
    <lineage>
        <taxon>Eukaryota</taxon>
        <taxon>Fungi</taxon>
        <taxon>Fungi incertae sedis</taxon>
        <taxon>Microsporidia</taxon>
        <taxon>Ordosporidae</taxon>
        <taxon>Ordospora</taxon>
    </lineage>
</organism>
<dbReference type="Gene3D" id="3.40.50.300">
    <property type="entry name" value="P-loop containing nucleotide triphosphate hydrolases"/>
    <property type="match status" value="2"/>
</dbReference>
<comment type="subunit">
    <text evidence="14">Component of the INO80 chromatin-remodeling complex.</text>
</comment>
<keyword evidence="10 14" id="KW-0238">DNA-binding</keyword>
<evidence type="ECO:0000313" key="20">
    <source>
        <dbReference type="Proteomes" id="UP000031056"/>
    </source>
</evidence>
<dbReference type="GO" id="GO:0031011">
    <property type="term" value="C:Ino80 complex"/>
    <property type="evidence" value="ECO:0007669"/>
    <property type="project" value="UniProtKB-UniRule"/>
</dbReference>
<dbReference type="InterPro" id="IPR001650">
    <property type="entry name" value="Helicase_C-like"/>
</dbReference>
<evidence type="ECO:0000256" key="6">
    <source>
        <dbReference type="ARBA" id="ARBA00022801"/>
    </source>
</evidence>
<evidence type="ECO:0000259" key="16">
    <source>
        <dbReference type="PROSITE" id="PS51192"/>
    </source>
</evidence>
<dbReference type="CDD" id="cd18793">
    <property type="entry name" value="SF2_C_SNF"/>
    <property type="match status" value="1"/>
</dbReference>
<dbReference type="PROSITE" id="PS51194">
    <property type="entry name" value="HELICASE_CTER"/>
    <property type="match status" value="1"/>
</dbReference>
<keyword evidence="7 19" id="KW-0347">Helicase</keyword>
<dbReference type="EC" id="3.6.4.-" evidence="14"/>
<evidence type="ECO:0000313" key="19">
    <source>
        <dbReference type="EMBL" id="KHN69005.1"/>
    </source>
</evidence>
<dbReference type="Pfam" id="PF00176">
    <property type="entry name" value="SNF2-rel_dom"/>
    <property type="match status" value="1"/>
</dbReference>
<evidence type="ECO:0000259" key="17">
    <source>
        <dbReference type="PROSITE" id="PS51194"/>
    </source>
</evidence>
<keyword evidence="6 14" id="KW-0378">Hydrolase</keyword>
<accession>A0A0B2UJ44</accession>
<sequence length="876" mass="100726">MKKEDMEEIQAIYAKYGEVFGLKSIGDGSLSMPRCIIEMQGAVFGYPEVKNVQFLVDECINQAISDIRSLQGQGESEVRRTAEWTSIAKNVKKIHSAIEKHDSVQIAQCRKISTICARELRRGLSKTSKTNPALKSKKIFRELSGHIKKTEKNIKDKTKKAEKAELERKKKEMEEKEEQRQKRKFEYLLSQTEIFSHFILKKNKCNDTADNESIEEYKDMRGYDAAILQKEKLKEFDLDIPSKKYKDANAEEETRYVSQPSILLCKLKDYQIKGLNWLVSLYDKGINGILADDMGLGKTVQSISLLAYLYETEGISGPFLVVTISSTLDNWAQEFAKFLPKFKICRFSGSPGDRKELKKRFKDSDVVITTYQTAVSDERMLRKIKWQYMILDEAQAIKSSSSRRWKVLLGFKARNRLLLTGTPIQNSMQELWALLHFIMPTLFDSLSEFSDWFSKDIEASATLRKSVDEKSLQRLHAILKPFMLRRHKSDVMHELGQKTQIDLQCELSYRQKELYKEITRSCNSMEMENLLMQLKKVCNHPDLFKKLEPTCGLSLEMSDGIGNAVVFGRSKININVPSLIANDVIEMCYRKEVELMNKIERIRMLAKTGGSESWYICRSLDYMYKGDVLMSVDDVLNSILKKNECTDKVAIENEISKLIDEEIFSMKRYICCISPVIATAPRLVSNRALLPQLDVHGLYVQLDMTVYMPPLNTFISDSGKLVVLDELLPKLKSEGHRVLIYFQMTRMIDLIEDYLVKKGYSYLRLDGSLKASSRAEVIKDWQTNDRFIFLLSTRAGGLGINLTAADTVIFYDSDWNPTADQQAMDRAHRLGQTRDVTVYRLITKGTVEERVLESANRKDEIQKMVIHGNVFEGENF</sequence>
<keyword evidence="11" id="KW-0010">Activator</keyword>
<protein>
    <recommendedName>
        <fullName evidence="3 14">Chromatin-remodeling ATPase INO80</fullName>
        <ecNumber evidence="14">3.6.4.-</ecNumber>
    </recommendedName>
</protein>
<keyword evidence="13" id="KW-0539">Nucleus</keyword>
<dbReference type="GO" id="GO:0042393">
    <property type="term" value="F:histone binding"/>
    <property type="evidence" value="ECO:0007669"/>
    <property type="project" value="TreeGrafter"/>
</dbReference>
<evidence type="ECO:0000259" key="18">
    <source>
        <dbReference type="PROSITE" id="PS51413"/>
    </source>
</evidence>
<feature type="region of interest" description="Disordered" evidence="15">
    <location>
        <begin position="152"/>
        <end position="177"/>
    </location>
</feature>
<dbReference type="SMART" id="SM00487">
    <property type="entry name" value="DEXDc"/>
    <property type="match status" value="1"/>
</dbReference>
<dbReference type="GO" id="GO:0016887">
    <property type="term" value="F:ATP hydrolysis activity"/>
    <property type="evidence" value="ECO:0007669"/>
    <property type="project" value="TreeGrafter"/>
</dbReference>
<dbReference type="GeneID" id="26262506"/>
<dbReference type="FunCoup" id="A0A0B2UJ44">
    <property type="interactions" value="304"/>
</dbReference>
<name>A0A0B2UJ44_9MICR</name>
<dbReference type="GO" id="GO:0003677">
    <property type="term" value="F:DNA binding"/>
    <property type="evidence" value="ECO:0007669"/>
    <property type="project" value="UniProtKB-UniRule"/>
</dbReference>
<dbReference type="OrthoDB" id="372624at2759"/>
<comment type="catalytic activity">
    <reaction evidence="14">
        <text>ATP + H2O = ADP + phosphate + H(+)</text>
        <dbReference type="Rhea" id="RHEA:13065"/>
        <dbReference type="ChEBI" id="CHEBI:15377"/>
        <dbReference type="ChEBI" id="CHEBI:15378"/>
        <dbReference type="ChEBI" id="CHEBI:30616"/>
        <dbReference type="ChEBI" id="CHEBI:43474"/>
        <dbReference type="ChEBI" id="CHEBI:456216"/>
    </reaction>
</comment>
<evidence type="ECO:0000256" key="1">
    <source>
        <dbReference type="ARBA" id="ARBA00004123"/>
    </source>
</evidence>
<dbReference type="EMBL" id="JOKQ01000011">
    <property type="protein sequence ID" value="KHN69005.1"/>
    <property type="molecule type" value="Genomic_DNA"/>
</dbReference>
<dbReference type="SMART" id="SM00490">
    <property type="entry name" value="HELICc"/>
    <property type="match status" value="1"/>
</dbReference>
<dbReference type="PROSITE" id="PS51413">
    <property type="entry name" value="DBINO"/>
    <property type="match status" value="1"/>
</dbReference>
<keyword evidence="9" id="KW-0156">Chromatin regulator</keyword>
<dbReference type="Pfam" id="PF00271">
    <property type="entry name" value="Helicase_C"/>
    <property type="match status" value="1"/>
</dbReference>
<comment type="subcellular location">
    <subcellularLocation>
        <location evidence="1 14">Nucleus</location>
    </subcellularLocation>
</comment>
<dbReference type="InterPro" id="IPR014001">
    <property type="entry name" value="Helicase_ATP-bd"/>
</dbReference>
<dbReference type="InterPro" id="IPR020838">
    <property type="entry name" value="DBINO"/>
</dbReference>
<dbReference type="InterPro" id="IPR000330">
    <property type="entry name" value="SNF2_N"/>
</dbReference>
<evidence type="ECO:0000256" key="5">
    <source>
        <dbReference type="ARBA" id="ARBA00022763"/>
    </source>
</evidence>
<keyword evidence="5 14" id="KW-0227">DNA damage</keyword>
<comment type="similarity">
    <text evidence="2">Belongs to the SNF2/RAD54 helicase family. SWR1 subfamily.</text>
</comment>
<dbReference type="GO" id="GO:0006338">
    <property type="term" value="P:chromatin remodeling"/>
    <property type="evidence" value="ECO:0007669"/>
    <property type="project" value="UniProtKB-UniRule"/>
</dbReference>
<dbReference type="InterPro" id="IPR038718">
    <property type="entry name" value="SNF2-like_sf"/>
</dbReference>
<dbReference type="FunFam" id="3.40.50.10810:FF:000005">
    <property type="entry name" value="Photoperiod-independent early flowering 1"/>
    <property type="match status" value="1"/>
</dbReference>
<dbReference type="InterPro" id="IPR050520">
    <property type="entry name" value="INO80/SWR1_helicase"/>
</dbReference>
<dbReference type="InterPro" id="IPR049730">
    <property type="entry name" value="SNF2/RAD54-like_C"/>
</dbReference>
<evidence type="ECO:0000256" key="14">
    <source>
        <dbReference type="RuleBase" id="RU368001"/>
    </source>
</evidence>
<evidence type="ECO:0000256" key="9">
    <source>
        <dbReference type="ARBA" id="ARBA00022853"/>
    </source>
</evidence>
<keyword evidence="12 14" id="KW-0234">DNA repair</keyword>
<feature type="domain" description="Helicase C-terminal" evidence="17">
    <location>
        <begin position="723"/>
        <end position="876"/>
    </location>
</feature>
<keyword evidence="20" id="KW-1185">Reference proteome</keyword>
<dbReference type="PANTHER" id="PTHR45685:SF2">
    <property type="entry name" value="CHROMATIN-REMODELING ATPASE INO80"/>
    <property type="match status" value="1"/>
</dbReference>
<dbReference type="AlphaFoldDB" id="A0A0B2UJ44"/>
<dbReference type="VEuPathDB" id="MicrosporidiaDB:M896_110350"/>
<dbReference type="GO" id="GO:0004386">
    <property type="term" value="F:helicase activity"/>
    <property type="evidence" value="ECO:0007669"/>
    <property type="project" value="UniProtKB-KW"/>
</dbReference>
<dbReference type="GO" id="GO:0006281">
    <property type="term" value="P:DNA repair"/>
    <property type="evidence" value="ECO:0007669"/>
    <property type="project" value="UniProtKB-UniRule"/>
</dbReference>
<evidence type="ECO:0000256" key="11">
    <source>
        <dbReference type="ARBA" id="ARBA00023159"/>
    </source>
</evidence>
<evidence type="ECO:0000256" key="15">
    <source>
        <dbReference type="SAM" id="MobiDB-lite"/>
    </source>
</evidence>
<evidence type="ECO:0000256" key="12">
    <source>
        <dbReference type="ARBA" id="ARBA00023204"/>
    </source>
</evidence>
<dbReference type="PROSITE" id="PS51192">
    <property type="entry name" value="HELICASE_ATP_BIND_1"/>
    <property type="match status" value="1"/>
</dbReference>
<evidence type="ECO:0000256" key="3">
    <source>
        <dbReference type="ARBA" id="ARBA00019805"/>
    </source>
</evidence>
<evidence type="ECO:0000256" key="2">
    <source>
        <dbReference type="ARBA" id="ARBA00009220"/>
    </source>
</evidence>
<comment type="function">
    <text evidence="14">ATPase component of the INO80 complex which remodels chromatin by shifting nucleosomes and is involved in DNA repair.</text>
</comment>
<comment type="domain">
    <text evidence="14">The DBINO region is involved in binding to DNA.</text>
</comment>
<feature type="domain" description="Helicase ATP-binding" evidence="16">
    <location>
        <begin position="279"/>
        <end position="441"/>
    </location>
</feature>
<comment type="caution">
    <text evidence="19">The sequence shown here is derived from an EMBL/GenBank/DDBJ whole genome shotgun (WGS) entry which is preliminary data.</text>
</comment>
<reference evidence="19 20" key="1">
    <citation type="journal article" date="2014" name="MBio">
        <title>The Ordospora colligata genome; evolution of extreme reduction in microsporidia and host-to-parasite horizontal gene transfer.</title>
        <authorList>
            <person name="Pombert J.-F."/>
            <person name="Haag K.L."/>
            <person name="Beidas S."/>
            <person name="Ebert D."/>
            <person name="Keeling P.J."/>
        </authorList>
    </citation>
    <scope>NUCLEOTIDE SEQUENCE [LARGE SCALE GENOMIC DNA]</scope>
    <source>
        <strain evidence="19 20">OC4</strain>
    </source>
</reference>
<dbReference type="InterPro" id="IPR027417">
    <property type="entry name" value="P-loop_NTPase"/>
</dbReference>
<dbReference type="GO" id="GO:0005524">
    <property type="term" value="F:ATP binding"/>
    <property type="evidence" value="ECO:0007669"/>
    <property type="project" value="UniProtKB-UniRule"/>
</dbReference>
<keyword evidence="8 14" id="KW-0067">ATP-binding</keyword>
<dbReference type="Gene3D" id="3.40.50.10810">
    <property type="entry name" value="Tandem AAA-ATPase domain"/>
    <property type="match status" value="1"/>
</dbReference>
<evidence type="ECO:0000256" key="8">
    <source>
        <dbReference type="ARBA" id="ARBA00022840"/>
    </source>
</evidence>
<evidence type="ECO:0000256" key="13">
    <source>
        <dbReference type="ARBA" id="ARBA00023242"/>
    </source>
</evidence>
<dbReference type="STRING" id="1354746.A0A0B2UJ44"/>